<evidence type="ECO:0000256" key="6">
    <source>
        <dbReference type="SAM" id="MobiDB-lite"/>
    </source>
</evidence>
<dbReference type="InterPro" id="IPR052412">
    <property type="entry name" value="CC-Dev_Transcription_Reg"/>
</dbReference>
<proteinExistence type="predicted"/>
<dbReference type="InterPro" id="IPR058606">
    <property type="entry name" value="HTH_Cic_C"/>
</dbReference>
<feature type="region of interest" description="Disordered" evidence="6">
    <location>
        <begin position="422"/>
        <end position="451"/>
    </location>
</feature>
<feature type="compositionally biased region" description="Low complexity" evidence="6">
    <location>
        <begin position="129"/>
        <end position="141"/>
    </location>
</feature>
<keyword evidence="5" id="KW-0539">Nucleus</keyword>
<evidence type="ECO:0000256" key="3">
    <source>
        <dbReference type="ARBA" id="ARBA00023125"/>
    </source>
</evidence>
<evidence type="ECO:0000313" key="8">
    <source>
        <dbReference type="EMBL" id="PZC74183.1"/>
    </source>
</evidence>
<feature type="compositionally biased region" description="Polar residues" evidence="6">
    <location>
        <begin position="183"/>
        <end position="195"/>
    </location>
</feature>
<organism evidence="8 9">
    <name type="scientific">Helicoverpa armigera</name>
    <name type="common">Cotton bollworm</name>
    <name type="synonym">Heliothis armigera</name>
    <dbReference type="NCBI Taxonomy" id="29058"/>
    <lineage>
        <taxon>Eukaryota</taxon>
        <taxon>Metazoa</taxon>
        <taxon>Ecdysozoa</taxon>
        <taxon>Arthropoda</taxon>
        <taxon>Hexapoda</taxon>
        <taxon>Insecta</taxon>
        <taxon>Pterygota</taxon>
        <taxon>Neoptera</taxon>
        <taxon>Endopterygota</taxon>
        <taxon>Lepidoptera</taxon>
        <taxon>Glossata</taxon>
        <taxon>Ditrysia</taxon>
        <taxon>Noctuoidea</taxon>
        <taxon>Noctuidae</taxon>
        <taxon>Heliothinae</taxon>
        <taxon>Helicoverpa</taxon>
    </lineage>
</organism>
<feature type="compositionally biased region" description="Polar residues" evidence="6">
    <location>
        <begin position="207"/>
        <end position="224"/>
    </location>
</feature>
<dbReference type="GO" id="GO:0000981">
    <property type="term" value="F:DNA-binding transcription factor activity, RNA polymerase II-specific"/>
    <property type="evidence" value="ECO:0007669"/>
    <property type="project" value="TreeGrafter"/>
</dbReference>
<dbReference type="Proteomes" id="UP000249218">
    <property type="component" value="Unassembled WGS sequence"/>
</dbReference>
<dbReference type="AlphaFoldDB" id="A0A2W1BR15"/>
<gene>
    <name evidence="8" type="primary">HaOG208209</name>
    <name evidence="8" type="ORF">B5X24_HaOG208209</name>
</gene>
<dbReference type="GO" id="GO:0005634">
    <property type="term" value="C:nucleus"/>
    <property type="evidence" value="ECO:0007669"/>
    <property type="project" value="TreeGrafter"/>
</dbReference>
<dbReference type="PANTHER" id="PTHR13059">
    <property type="entry name" value="HMG-BOX TRANSCRIPTION FACTOR BBX"/>
    <property type="match status" value="1"/>
</dbReference>
<dbReference type="GO" id="GO:0000977">
    <property type="term" value="F:RNA polymerase II transcription regulatory region sequence-specific DNA binding"/>
    <property type="evidence" value="ECO:0007669"/>
    <property type="project" value="TreeGrafter"/>
</dbReference>
<evidence type="ECO:0000259" key="7">
    <source>
        <dbReference type="Pfam" id="PF25981"/>
    </source>
</evidence>
<name>A0A2W1BR15_HELAM</name>
<keyword evidence="2" id="KW-0805">Transcription regulation</keyword>
<reference evidence="8 9" key="1">
    <citation type="journal article" date="2017" name="BMC Biol.">
        <title>Genomic innovations, transcriptional plasticity and gene loss underlying the evolution and divergence of two highly polyphagous and invasive Helicoverpa pest species.</title>
        <authorList>
            <person name="Pearce S.L."/>
            <person name="Clarke D.F."/>
            <person name="East P.D."/>
            <person name="Elfekih S."/>
            <person name="Gordon K.H."/>
            <person name="Jermiin L.S."/>
            <person name="McGaughran A."/>
            <person name="Oakeshott J.G."/>
            <person name="Papanikolaou A."/>
            <person name="Perera O.P."/>
            <person name="Rane R.V."/>
            <person name="Richards S."/>
            <person name="Tay W.T."/>
            <person name="Walsh T.K."/>
            <person name="Anderson A."/>
            <person name="Anderson C.J."/>
            <person name="Asgari S."/>
            <person name="Board P.G."/>
            <person name="Bretschneider A."/>
            <person name="Campbell P.M."/>
            <person name="Chertemps T."/>
            <person name="Christeller J.T."/>
            <person name="Coppin C.W."/>
            <person name="Downes S.J."/>
            <person name="Duan G."/>
            <person name="Farnsworth C.A."/>
            <person name="Good R.T."/>
            <person name="Han L.B."/>
            <person name="Han Y.C."/>
            <person name="Hatje K."/>
            <person name="Horne I."/>
            <person name="Huang Y.P."/>
            <person name="Hughes D.S."/>
            <person name="Jacquin-Joly E."/>
            <person name="James W."/>
            <person name="Jhangiani S."/>
            <person name="Kollmar M."/>
            <person name="Kuwar S.S."/>
            <person name="Li S."/>
            <person name="Liu N.Y."/>
            <person name="Maibeche M.T."/>
            <person name="Miller J.R."/>
            <person name="Montagne N."/>
            <person name="Perry T."/>
            <person name="Qu J."/>
            <person name="Song S.V."/>
            <person name="Sutton G.G."/>
            <person name="Vogel H."/>
            <person name="Walenz B.P."/>
            <person name="Xu W."/>
            <person name="Zhang H.J."/>
            <person name="Zou Z."/>
            <person name="Batterham P."/>
            <person name="Edwards O.R."/>
            <person name="Feyereisen R."/>
            <person name="Gibbs R.A."/>
            <person name="Heckel D.G."/>
            <person name="McGrath A."/>
            <person name="Robin C."/>
            <person name="Scherer S.E."/>
            <person name="Worley K.C."/>
            <person name="Wu Y.D."/>
        </authorList>
    </citation>
    <scope>NUCLEOTIDE SEQUENCE [LARGE SCALE GENOMIC DNA]</scope>
    <source>
        <strain evidence="8">Harm_GR_Male_#8</strain>
        <tissue evidence="8">Whole organism</tissue>
    </source>
</reference>
<accession>A0A2W1BR15</accession>
<keyword evidence="1" id="KW-0597">Phosphoprotein</keyword>
<dbReference type="Pfam" id="PF25981">
    <property type="entry name" value="HTH_Cic_C"/>
    <property type="match status" value="1"/>
</dbReference>
<dbReference type="PANTHER" id="PTHR13059:SF13">
    <property type="entry name" value="PROTEIN CAPICUA HOMOLOG"/>
    <property type="match status" value="1"/>
</dbReference>
<evidence type="ECO:0000256" key="1">
    <source>
        <dbReference type="ARBA" id="ARBA00022553"/>
    </source>
</evidence>
<evidence type="ECO:0000256" key="2">
    <source>
        <dbReference type="ARBA" id="ARBA00023015"/>
    </source>
</evidence>
<evidence type="ECO:0000256" key="4">
    <source>
        <dbReference type="ARBA" id="ARBA00023163"/>
    </source>
</evidence>
<keyword evidence="3" id="KW-0238">DNA-binding</keyword>
<keyword evidence="9" id="KW-1185">Reference proteome</keyword>
<protein>
    <recommendedName>
        <fullName evidence="7">Protein capicua homolog-like C-terminal tri-helical domain-containing protein</fullName>
    </recommendedName>
</protein>
<dbReference type="EMBL" id="KZ150064">
    <property type="protein sequence ID" value="PZC74183.1"/>
    <property type="molecule type" value="Genomic_DNA"/>
</dbReference>
<keyword evidence="4" id="KW-0804">Transcription</keyword>
<sequence length="451" mass="48815">MNSPTSTCGVQVISSGMSNTIPTPTSTPLTSTLSNPVLKSFTLVKRSIGDNSPLSVVPGPLTLSLDASGNLLLKPSQATDSPASDSMHCVHLQRLYVPTFSTEVETPKNNSQGVQNVQNVQSGQSVIVSQTNTTTAPKTNTQWETPVEETRPFPLAPTPAQLGRAPLQKRLSRGTSTGSTGSNEPATSTASSSGINVPRSEAGVNNGAISSDDATSPKQPSDLPSPSHKKSLFKKRNEDGRDKVLETVNFEHKFSTLPQFKPEACSPSAMVVPRSPQLYMRKKHNKMEEENTAVTPQLEPEVMNGNGMPTPHSYGTPHTTTNKLVGNTFFGPDFNLDTYRVSEGMEEMSPRTPVSGSAREAGHRRVLEQRRHLVLKLFHEHGMFPTTQATTHFQATHMDIFPTKMALQLKIREVRQKLMAQSNLTPHSEVNTPTINSPIASATMQPTSTAS</sequence>
<feature type="region of interest" description="Disordered" evidence="6">
    <location>
        <begin position="129"/>
        <end position="240"/>
    </location>
</feature>
<feature type="domain" description="Protein capicua homolog-like C-terminal tri-helical" evidence="7">
    <location>
        <begin position="365"/>
        <end position="419"/>
    </location>
</feature>
<dbReference type="OrthoDB" id="10051111at2759"/>
<evidence type="ECO:0000256" key="5">
    <source>
        <dbReference type="ARBA" id="ARBA00023242"/>
    </source>
</evidence>
<evidence type="ECO:0000313" key="9">
    <source>
        <dbReference type="Proteomes" id="UP000249218"/>
    </source>
</evidence>